<organism evidence="1">
    <name type="scientific">Fusarium oxysporum f. sp. melonis 26406</name>
    <dbReference type="NCBI Taxonomy" id="1089452"/>
    <lineage>
        <taxon>Eukaryota</taxon>
        <taxon>Fungi</taxon>
        <taxon>Dikarya</taxon>
        <taxon>Ascomycota</taxon>
        <taxon>Pezizomycotina</taxon>
        <taxon>Sordariomycetes</taxon>
        <taxon>Hypocreomycetidae</taxon>
        <taxon>Hypocreales</taxon>
        <taxon>Nectriaceae</taxon>
        <taxon>Fusarium</taxon>
        <taxon>Fusarium oxysporum species complex</taxon>
    </lineage>
</organism>
<accession>W9ZPY3</accession>
<dbReference type="VEuPathDB" id="FungiDB:FOMG_20023"/>
<proteinExistence type="predicted"/>
<gene>
    <name evidence="1" type="ORF">FOMG_20023</name>
</gene>
<evidence type="ECO:0000313" key="1">
    <source>
        <dbReference type="EMBL" id="EXK23196.1"/>
    </source>
</evidence>
<sequence length="100" mass="11833">MRLLSSRRAPAIVFQSARIFSARLDELQASNIFFEIQGVTEPEFYLEDHEEDGDENQAEIPEYVYPFPTDEYYLEEPTIFYGWLSQHARINRPVSERLEN</sequence>
<protein>
    <submittedName>
        <fullName evidence="1">Uncharacterized protein</fullName>
    </submittedName>
</protein>
<reference evidence="1" key="2">
    <citation type="submission" date="2014-02" db="EMBL/GenBank/DDBJ databases">
        <title>Annotation of the Genome Sequence of Fusarium oxysporum f. sp. melonis 26406.</title>
        <authorList>
            <consortium name="The Broad Institute Genomics Platform"/>
            <person name="Ma L.-J."/>
            <person name="Corby-Kistler H."/>
            <person name="Broz K."/>
            <person name="Gale L.R."/>
            <person name="Jonkers W."/>
            <person name="O'Donnell K."/>
            <person name="Ploetz R."/>
            <person name="Steinberg C."/>
            <person name="Schwartz D.C."/>
            <person name="VanEtten H."/>
            <person name="Zhou S."/>
            <person name="Young S.K."/>
            <person name="Zeng Q."/>
            <person name="Gargeya S."/>
            <person name="Fitzgerald M."/>
            <person name="Abouelleil A."/>
            <person name="Alvarado L."/>
            <person name="Chapman S.B."/>
            <person name="Gainer-Dewar J."/>
            <person name="Goldberg J."/>
            <person name="Griggs A."/>
            <person name="Gujja S."/>
            <person name="Hansen M."/>
            <person name="Howarth C."/>
            <person name="Imamovic A."/>
            <person name="Ireland A."/>
            <person name="Larimer J."/>
            <person name="McCowan C."/>
            <person name="Murphy C."/>
            <person name="Pearson M."/>
            <person name="Poon T.W."/>
            <person name="Priest M."/>
            <person name="Roberts A."/>
            <person name="Saif S."/>
            <person name="Shea T."/>
            <person name="Sykes S."/>
            <person name="Wortman J."/>
            <person name="Nusbaum C."/>
            <person name="Birren B."/>
        </authorList>
    </citation>
    <scope>NUCLEOTIDE SEQUENCE</scope>
    <source>
        <strain evidence="1">26406</strain>
    </source>
</reference>
<dbReference type="Proteomes" id="UP000030703">
    <property type="component" value="Unassembled WGS sequence"/>
</dbReference>
<reference evidence="1" key="1">
    <citation type="submission" date="2012-04" db="EMBL/GenBank/DDBJ databases">
        <title>The Genome Sequence of Fusarium oxysporum melonis.</title>
        <authorList>
            <consortium name="The Broad Institute Genome Sequencing Platform"/>
            <person name="Ma L.-J."/>
            <person name="Gale L.R."/>
            <person name="Schwartz D.C."/>
            <person name="Zhou S."/>
            <person name="Corby-Kistler H."/>
            <person name="Young S.K."/>
            <person name="Zeng Q."/>
            <person name="Gargeya S."/>
            <person name="Fitzgerald M."/>
            <person name="Haas B."/>
            <person name="Abouelleil A."/>
            <person name="Alvarado L."/>
            <person name="Arachchi H.M."/>
            <person name="Berlin A."/>
            <person name="Brown A."/>
            <person name="Chapman S.B."/>
            <person name="Chen Z."/>
            <person name="Dunbar C."/>
            <person name="Freedman E."/>
            <person name="Gearin G."/>
            <person name="Goldberg J."/>
            <person name="Griggs A."/>
            <person name="Gujja S."/>
            <person name="Heiman D."/>
            <person name="Howarth C."/>
            <person name="Larson L."/>
            <person name="Lui A."/>
            <person name="MacDonald P.J.P."/>
            <person name="Montmayeur A."/>
            <person name="Murphy C."/>
            <person name="Neiman D."/>
            <person name="Pearson M."/>
            <person name="Priest M."/>
            <person name="Roberts A."/>
            <person name="Saif S."/>
            <person name="Shea T."/>
            <person name="Shenoy N."/>
            <person name="Sisk P."/>
            <person name="Stolte C."/>
            <person name="Sykes S."/>
            <person name="Wortman J."/>
            <person name="Nusbaum C."/>
            <person name="Birren B."/>
        </authorList>
    </citation>
    <scope>NUCLEOTIDE SEQUENCE</scope>
    <source>
        <strain evidence="1">26406</strain>
    </source>
</reference>
<dbReference type="HOGENOM" id="CLU_2306281_0_0_1"/>
<dbReference type="EMBL" id="KI981240">
    <property type="protein sequence ID" value="EXK23196.1"/>
    <property type="molecule type" value="Genomic_DNA"/>
</dbReference>
<name>W9ZPY3_FUSOX</name>
<dbReference type="AlphaFoldDB" id="W9ZPY3"/>